<proteinExistence type="predicted"/>
<gene>
    <name evidence="1" type="ORF">HG543_22100</name>
</gene>
<organism evidence="1 2">
    <name type="scientific">Pyxidicoccus fallax</name>
    <dbReference type="NCBI Taxonomy" id="394095"/>
    <lineage>
        <taxon>Bacteria</taxon>
        <taxon>Pseudomonadati</taxon>
        <taxon>Myxococcota</taxon>
        <taxon>Myxococcia</taxon>
        <taxon>Myxococcales</taxon>
        <taxon>Cystobacterineae</taxon>
        <taxon>Myxococcaceae</taxon>
        <taxon>Pyxidicoccus</taxon>
    </lineage>
</organism>
<protein>
    <submittedName>
        <fullName evidence="1">Uncharacterized protein</fullName>
    </submittedName>
</protein>
<dbReference type="Proteomes" id="UP000518300">
    <property type="component" value="Unassembled WGS sequence"/>
</dbReference>
<sequence length="229" mass="24738">MTAPPRHPSFLELDRAALGLRSAELDQHVETCARCGAYLARVMNRSEPIPAWARTPPAPDTRVGGWRGWLPRAWPVLATAAVAAVLALVVVVPKSPVQDGPAYIAPKGIPAVAVYIKRGEQVFVWDGQASLVPEDLIRLKVASQEHAYVTVAAGAPAWTVLFAGPLSAEPETALPTSWRVDAAGSEEVLRVIFSTEPLPADETVRLFSEAPRTEKLWTTELRLPKSTSP</sequence>
<reference evidence="1 2" key="1">
    <citation type="submission" date="2020-04" db="EMBL/GenBank/DDBJ databases">
        <title>Draft genome of Pyxidicoccus fallax type strain.</title>
        <authorList>
            <person name="Whitworth D.E."/>
        </authorList>
    </citation>
    <scope>NUCLEOTIDE SEQUENCE [LARGE SCALE GENOMIC DNA]</scope>
    <source>
        <strain evidence="1 2">DSM 14698</strain>
    </source>
</reference>
<dbReference type="EMBL" id="JABBJJ010000101">
    <property type="protein sequence ID" value="NMO17534.1"/>
    <property type="molecule type" value="Genomic_DNA"/>
</dbReference>
<dbReference type="AlphaFoldDB" id="A0A848LIJ1"/>
<dbReference type="RefSeq" id="WP_169346816.1">
    <property type="nucleotide sequence ID" value="NZ_JABBJJ010000101.1"/>
</dbReference>
<name>A0A848LIJ1_9BACT</name>
<comment type="caution">
    <text evidence="1">The sequence shown here is derived from an EMBL/GenBank/DDBJ whole genome shotgun (WGS) entry which is preliminary data.</text>
</comment>
<evidence type="ECO:0000313" key="2">
    <source>
        <dbReference type="Proteomes" id="UP000518300"/>
    </source>
</evidence>
<keyword evidence="2" id="KW-1185">Reference proteome</keyword>
<accession>A0A848LIJ1</accession>
<evidence type="ECO:0000313" key="1">
    <source>
        <dbReference type="EMBL" id="NMO17534.1"/>
    </source>
</evidence>